<reference evidence="2" key="1">
    <citation type="submission" date="2011-08" db="EMBL/GenBank/DDBJ databases">
        <title>The draft genome of Latimeria chalumnae.</title>
        <authorList>
            <person name="Di Palma F."/>
            <person name="Alfoldi J."/>
            <person name="Johnson J."/>
            <person name="Berlin A."/>
            <person name="Gnerre S."/>
            <person name="Jaffe D."/>
            <person name="MacCallum I."/>
            <person name="Young S."/>
            <person name="Walker B.J."/>
            <person name="Lander E."/>
            <person name="Lindblad-Toh K."/>
        </authorList>
    </citation>
    <scope>NUCLEOTIDE SEQUENCE [LARGE SCALE GENOMIC DNA]</scope>
    <source>
        <strain evidence="2">Wild caught</strain>
    </source>
</reference>
<dbReference type="EMBL" id="AFYH01260162">
    <property type="status" value="NOT_ANNOTATED_CDS"/>
    <property type="molecule type" value="Genomic_DNA"/>
</dbReference>
<dbReference type="GO" id="GO:0003690">
    <property type="term" value="F:double-stranded DNA binding"/>
    <property type="evidence" value="ECO:0007669"/>
    <property type="project" value="InterPro"/>
</dbReference>
<reference evidence="1" key="2">
    <citation type="submission" date="2025-08" db="UniProtKB">
        <authorList>
            <consortium name="Ensembl"/>
        </authorList>
    </citation>
    <scope>IDENTIFICATION</scope>
</reference>
<dbReference type="InterPro" id="IPR033375">
    <property type="entry name" value="Cggbp1"/>
</dbReference>
<dbReference type="Proteomes" id="UP000008672">
    <property type="component" value="Unassembled WGS sequence"/>
</dbReference>
<dbReference type="PANTHER" id="PTHR32344:SF1">
    <property type="entry name" value="U1-TYPE DOMAIN-CONTAINING PROTEIN"/>
    <property type="match status" value="1"/>
</dbReference>
<organism evidence="1 2">
    <name type="scientific">Latimeria chalumnae</name>
    <name type="common">Coelacanth</name>
    <dbReference type="NCBI Taxonomy" id="7897"/>
    <lineage>
        <taxon>Eukaryota</taxon>
        <taxon>Metazoa</taxon>
        <taxon>Chordata</taxon>
        <taxon>Craniata</taxon>
        <taxon>Vertebrata</taxon>
        <taxon>Euteleostomi</taxon>
        <taxon>Coelacanthiformes</taxon>
        <taxon>Coelacanthidae</taxon>
        <taxon>Latimeria</taxon>
    </lineage>
</organism>
<name>H2ZYR9_LATCH</name>
<dbReference type="GeneTree" id="ENSGT00390000017898"/>
<evidence type="ECO:0000313" key="1">
    <source>
        <dbReference type="Ensembl" id="ENSLACP00000002540.1"/>
    </source>
</evidence>
<dbReference type="OMA" id="NELCMEW"/>
<evidence type="ECO:0008006" key="3">
    <source>
        <dbReference type="Google" id="ProtNLM"/>
    </source>
</evidence>
<dbReference type="STRING" id="7897.ENSLACP00000002540"/>
<dbReference type="InParanoid" id="H2ZYR9"/>
<proteinExistence type="predicted"/>
<dbReference type="PANTHER" id="PTHR32344">
    <property type="entry name" value="U1-TYPE DOMAIN-CONTAINING PROTEIN"/>
    <property type="match status" value="1"/>
</dbReference>
<dbReference type="eggNOG" id="ENOG502RXX8">
    <property type="taxonomic scope" value="Eukaryota"/>
</dbReference>
<accession>H2ZYR9</accession>
<keyword evidence="2" id="KW-1185">Reference proteome</keyword>
<dbReference type="Ensembl" id="ENSLACT00000002560.1">
    <property type="protein sequence ID" value="ENSLACP00000002540.1"/>
    <property type="gene ID" value="ENSLACG00000002269.1"/>
</dbReference>
<reference evidence="1" key="3">
    <citation type="submission" date="2025-09" db="UniProtKB">
        <authorList>
            <consortium name="Ensembl"/>
        </authorList>
    </citation>
    <scope>IDENTIFICATION</scope>
</reference>
<dbReference type="AlphaFoldDB" id="H2ZYR9"/>
<protein>
    <recommendedName>
        <fullName evidence="3">CGG triplet repeat-binding protein 1</fullName>
    </recommendedName>
</protein>
<dbReference type="HOGENOM" id="CLU_132996_0_0_1"/>
<dbReference type="GO" id="GO:0006357">
    <property type="term" value="P:regulation of transcription by RNA polymerase II"/>
    <property type="evidence" value="ECO:0007669"/>
    <property type="project" value="InterPro"/>
</dbReference>
<evidence type="ECO:0000313" key="2">
    <source>
        <dbReference type="Proteomes" id="UP000008672"/>
    </source>
</evidence>
<sequence length="172" mass="19452">MDKFLTKYKVKDHSKRAVYVSAKNRARSMPQVLHEDDGILFCSICNISIDHTCKSTIDNHLKSKSHLKRKHEIDSEQSSVKVLKQTTAAKKSLVSGSAAKQSRVEVITDWIKACTAADIPLEKSDNPALREFFHKHVKNGGAIPQSSQLRDSYFSDVYENERTLKQKTGHHC</sequence>
<dbReference type="GO" id="GO:0005634">
    <property type="term" value="C:nucleus"/>
    <property type="evidence" value="ECO:0007669"/>
    <property type="project" value="InterPro"/>
</dbReference>